<dbReference type="PATRIC" id="fig|931089.4.peg.2132"/>
<dbReference type="InterPro" id="IPR010839">
    <property type="entry name" value="AtuA_N"/>
</dbReference>
<dbReference type="OrthoDB" id="3959640at2"/>
<dbReference type="PANTHER" id="PTHR47472">
    <property type="entry name" value="PROPIONYL-COA CARBOXYLASE"/>
    <property type="match status" value="1"/>
</dbReference>
<dbReference type="Proteomes" id="UP000068067">
    <property type="component" value="Chromosome"/>
</dbReference>
<dbReference type="PANTHER" id="PTHR47472:SF1">
    <property type="entry name" value="DUF1446-DOMAIN-CONTAINING PROTEIN"/>
    <property type="match status" value="1"/>
</dbReference>
<organism evidence="2 3">
    <name type="scientific">Corynebacterium deserti GIMN1.010</name>
    <dbReference type="NCBI Taxonomy" id="931089"/>
    <lineage>
        <taxon>Bacteria</taxon>
        <taxon>Bacillati</taxon>
        <taxon>Actinomycetota</taxon>
        <taxon>Actinomycetes</taxon>
        <taxon>Mycobacteriales</taxon>
        <taxon>Corynebacteriaceae</taxon>
        <taxon>Corynebacterium</taxon>
    </lineage>
</organism>
<feature type="domain" description="Acyclic terpene utilisation N-terminal" evidence="1">
    <location>
        <begin position="9"/>
        <end position="453"/>
    </location>
</feature>
<reference evidence="2 3" key="1">
    <citation type="submission" date="2014-08" db="EMBL/GenBank/DDBJ databases">
        <title>Complete genome sequence of Corynebacterium deserti GIMN1.010 (=DSM 45689), isolated from desert sand in western China.</title>
        <authorList>
            <person name="Ruckert C."/>
            <person name="Albersmeier A."/>
            <person name="Kalinowski J."/>
        </authorList>
    </citation>
    <scope>NUCLEOTIDE SEQUENCE [LARGE SCALE GENOMIC DNA]</scope>
    <source>
        <strain evidence="2 3">GIMN1.010</strain>
    </source>
</reference>
<name>A0A0M4CMX7_9CORY</name>
<dbReference type="STRING" id="931089.CDES_10550"/>
<accession>A0A0M4CMX7</accession>
<evidence type="ECO:0000313" key="2">
    <source>
        <dbReference type="EMBL" id="ALC06485.1"/>
    </source>
</evidence>
<evidence type="ECO:0000259" key="1">
    <source>
        <dbReference type="Pfam" id="PF07287"/>
    </source>
</evidence>
<evidence type="ECO:0000313" key="3">
    <source>
        <dbReference type="Proteomes" id="UP000068067"/>
    </source>
</evidence>
<sequence>MPTNLSHSIRLGAGAGFAGDRIDPALALIEHASLDYIIFECLGERTVAAGELRRQSDPTAGYDPLLEARMRACLPAAIRTGTKIITNSGAANPQAAGDLVASIAASLSPALPRPIKIAIVTGDSVLPQVLEADPPVWETGEALSAAPSAPSSAHAYLGVEALLPALESDADVIIAGRIADPSLYLAPMIHEFGWALDDAALLGAGTAVGHLLECAGQLTGGYYADPVTKPADNMANLGFPFADVSADGTAVFRKLPDAGGLITKRTCTEQLLYEVSEPSAYITPDVVADFSNVTFTEVGPDAVRIEGATGKPRTDTLKVTLGFRSGWLGEGQISYAGPRAKERAQWAADIVCERLRTHHGIPGEALNTELIGTGSAFRGLYESSGSGMVSNSVPEVRVRVAGIVSTQEDAQKIGWEVESLYTNGPAGGGGARQLNKELLSIRSTLIPRDLAVAAVDIKEVEIKDVTVP</sequence>
<dbReference type="RefSeq" id="WP_053545418.1">
    <property type="nucleotide sequence ID" value="NZ_CP009220.1"/>
</dbReference>
<dbReference type="KEGG" id="cdx:CDES_10550"/>
<gene>
    <name evidence="2" type="ORF">CDES_10550</name>
</gene>
<protein>
    <recommendedName>
        <fullName evidence="1">Acyclic terpene utilisation N-terminal domain-containing protein</fullName>
    </recommendedName>
</protein>
<dbReference type="EMBL" id="CP009220">
    <property type="protein sequence ID" value="ALC06485.1"/>
    <property type="molecule type" value="Genomic_DNA"/>
</dbReference>
<dbReference type="AlphaFoldDB" id="A0A0M4CMX7"/>
<dbReference type="Pfam" id="PF07287">
    <property type="entry name" value="AtuA"/>
    <property type="match status" value="1"/>
</dbReference>
<keyword evidence="3" id="KW-1185">Reference proteome</keyword>
<proteinExistence type="predicted"/>